<sequence>MRRLPFVPAREPRHRAAALALYRALVRSARQVPLPGDVVGAPARTIPMGPIADGVRTCFVRNRAYTSLRLVYASMAAGYKFLAVLARARDAASPDNAQLVAHLRTRSSSVAAQTSPSSAAGASRRRKPAHVPEPRPEPLIVNTAAEGHPPRYASSTLPRPHSTLDAAGLPRRVPSLCSTADGQPFLRMAKPQPRALSRMVGRKDRIFQRKIYKIVEIDEDLVPAAVLEDQWDGLVAEQMRREGVRDATATLVMDASAARGGGPKASYSWSVQLARLWWEWQVERTWQDWTARGTALNQLVEEERALAERERSGSARQSPVAPKPPARTKDGTRPNVAEHPAPPLPLLSAIATRLGDGGAILGKDPFVSAAWATLVDAEQPRLMKWLARGAGTASR</sequence>
<accession>A0AB34FJS6</accession>
<comment type="caution">
    <text evidence="2">The sequence shown here is derived from an EMBL/GenBank/DDBJ whole genome shotgun (WGS) entry which is preliminary data.</text>
</comment>
<evidence type="ECO:0000256" key="1">
    <source>
        <dbReference type="SAM" id="MobiDB-lite"/>
    </source>
</evidence>
<dbReference type="AlphaFoldDB" id="A0AB34FJS6"/>
<proteinExistence type="predicted"/>
<gene>
    <name evidence="2" type="ORF">O9K51_08308</name>
</gene>
<evidence type="ECO:0000313" key="3">
    <source>
        <dbReference type="Proteomes" id="UP001163105"/>
    </source>
</evidence>
<dbReference type="EMBL" id="JAQHRD010000007">
    <property type="protein sequence ID" value="KAJ6438906.1"/>
    <property type="molecule type" value="Genomic_DNA"/>
</dbReference>
<evidence type="ECO:0000313" key="2">
    <source>
        <dbReference type="EMBL" id="KAJ6438906.1"/>
    </source>
</evidence>
<dbReference type="Proteomes" id="UP001163105">
    <property type="component" value="Unassembled WGS sequence"/>
</dbReference>
<reference evidence="2" key="1">
    <citation type="submission" date="2023-01" db="EMBL/GenBank/DDBJ databases">
        <title>The growth and conidiation of Purpureocillium lavendulum are regulated by nitrogen source and histone H3K14 acetylation.</title>
        <authorList>
            <person name="Tang P."/>
            <person name="Han J."/>
            <person name="Zhang C."/>
            <person name="Tang P."/>
            <person name="Qi F."/>
            <person name="Zhang K."/>
            <person name="Liang L."/>
        </authorList>
    </citation>
    <scope>NUCLEOTIDE SEQUENCE</scope>
    <source>
        <strain evidence="2">YMF1.00683</strain>
    </source>
</reference>
<name>A0AB34FJS6_9HYPO</name>
<keyword evidence="3" id="KW-1185">Reference proteome</keyword>
<feature type="region of interest" description="Disordered" evidence="1">
    <location>
        <begin position="307"/>
        <end position="342"/>
    </location>
</feature>
<protein>
    <submittedName>
        <fullName evidence="2">Ubiquitin-conjugating enzyme</fullName>
    </submittedName>
</protein>
<feature type="region of interest" description="Disordered" evidence="1">
    <location>
        <begin position="104"/>
        <end position="174"/>
    </location>
</feature>
<organism evidence="2 3">
    <name type="scientific">Purpureocillium lavendulum</name>
    <dbReference type="NCBI Taxonomy" id="1247861"/>
    <lineage>
        <taxon>Eukaryota</taxon>
        <taxon>Fungi</taxon>
        <taxon>Dikarya</taxon>
        <taxon>Ascomycota</taxon>
        <taxon>Pezizomycotina</taxon>
        <taxon>Sordariomycetes</taxon>
        <taxon>Hypocreomycetidae</taxon>
        <taxon>Hypocreales</taxon>
        <taxon>Ophiocordycipitaceae</taxon>
        <taxon>Purpureocillium</taxon>
    </lineage>
</organism>
<feature type="compositionally biased region" description="Low complexity" evidence="1">
    <location>
        <begin position="107"/>
        <end position="122"/>
    </location>
</feature>